<dbReference type="PRINTS" id="PR02055">
    <property type="entry name" value="PROTEINF105"/>
</dbReference>
<feature type="region of interest" description="Disordered" evidence="4">
    <location>
        <begin position="244"/>
        <end position="444"/>
    </location>
</feature>
<dbReference type="InterPro" id="IPR023236">
    <property type="entry name" value="OTULINL"/>
</dbReference>
<feature type="compositionally biased region" description="Basic and acidic residues" evidence="4">
    <location>
        <begin position="326"/>
        <end position="338"/>
    </location>
</feature>
<feature type="compositionally biased region" description="Polar residues" evidence="4">
    <location>
        <begin position="342"/>
        <end position="353"/>
    </location>
</feature>
<dbReference type="GO" id="GO:0005737">
    <property type="term" value="C:cytoplasm"/>
    <property type="evidence" value="ECO:0007669"/>
    <property type="project" value="UniProtKB-SubCell"/>
</dbReference>
<organism evidence="5 6">
    <name type="scientific">Sparus aurata</name>
    <name type="common">Gilthead sea bream</name>
    <dbReference type="NCBI Taxonomy" id="8175"/>
    <lineage>
        <taxon>Eukaryota</taxon>
        <taxon>Metazoa</taxon>
        <taxon>Chordata</taxon>
        <taxon>Craniata</taxon>
        <taxon>Vertebrata</taxon>
        <taxon>Euteleostomi</taxon>
        <taxon>Actinopterygii</taxon>
        <taxon>Neopterygii</taxon>
        <taxon>Teleostei</taxon>
        <taxon>Neoteleostei</taxon>
        <taxon>Acanthomorphata</taxon>
        <taxon>Eupercaria</taxon>
        <taxon>Spariformes</taxon>
        <taxon>Sparidae</taxon>
        <taxon>Sparus</taxon>
    </lineage>
</organism>
<reference evidence="5" key="2">
    <citation type="submission" date="2025-08" db="UniProtKB">
        <authorList>
            <consortium name="Ensembl"/>
        </authorList>
    </citation>
    <scope>IDENTIFICATION</scope>
</reference>
<dbReference type="GeneID" id="115569763"/>
<feature type="region of interest" description="Disordered" evidence="4">
    <location>
        <begin position="1"/>
        <end position="54"/>
    </location>
</feature>
<comment type="subcellular location">
    <subcellularLocation>
        <location evidence="1">Cytoplasm</location>
    </subcellularLocation>
</comment>
<evidence type="ECO:0000256" key="1">
    <source>
        <dbReference type="ARBA" id="ARBA00004496"/>
    </source>
</evidence>
<dbReference type="InterPro" id="IPR023235">
    <property type="entry name" value="FAM105"/>
</dbReference>
<evidence type="ECO:0008006" key="7">
    <source>
        <dbReference type="Google" id="ProtNLM"/>
    </source>
</evidence>
<feature type="compositionally biased region" description="Polar residues" evidence="4">
    <location>
        <begin position="163"/>
        <end position="177"/>
    </location>
</feature>
<protein>
    <recommendedName>
        <fullName evidence="7">OTU deubiquitinase with linear linkage specificity a</fullName>
    </recommendedName>
</protein>
<feature type="compositionally biased region" description="Basic and acidic residues" evidence="4">
    <location>
        <begin position="396"/>
        <end position="405"/>
    </location>
</feature>
<dbReference type="PANTHER" id="PTHR33662:SF3">
    <property type="entry name" value="FIBROUS SHEATH CABYR-BINDING PROTEIN-LIKE-RELATED"/>
    <property type="match status" value="1"/>
</dbReference>
<dbReference type="GeneTree" id="ENSGT00390000009802"/>
<feature type="compositionally biased region" description="Polar residues" evidence="4">
    <location>
        <begin position="244"/>
        <end position="253"/>
    </location>
</feature>
<evidence type="ECO:0000256" key="2">
    <source>
        <dbReference type="ARBA" id="ARBA00010267"/>
    </source>
</evidence>
<dbReference type="InParanoid" id="A0A671YLW1"/>
<feature type="compositionally biased region" description="Basic and acidic residues" evidence="4">
    <location>
        <begin position="106"/>
        <end position="123"/>
    </location>
</feature>
<dbReference type="OrthoDB" id="5962728at2759"/>
<evidence type="ECO:0000256" key="4">
    <source>
        <dbReference type="SAM" id="MobiDB-lite"/>
    </source>
</evidence>
<feature type="region of interest" description="Disordered" evidence="4">
    <location>
        <begin position="198"/>
        <end position="232"/>
    </location>
</feature>
<dbReference type="Proteomes" id="UP000472265">
    <property type="component" value="Chromosome 19"/>
</dbReference>
<evidence type="ECO:0000313" key="6">
    <source>
        <dbReference type="Proteomes" id="UP000472265"/>
    </source>
</evidence>
<evidence type="ECO:0000313" key="5">
    <source>
        <dbReference type="Ensembl" id="ENSSAUP00010063605.1"/>
    </source>
</evidence>
<keyword evidence="6" id="KW-1185">Reference proteome</keyword>
<keyword evidence="3" id="KW-0963">Cytoplasm</keyword>
<feature type="region of interest" description="Disordered" evidence="4">
    <location>
        <begin position="69"/>
        <end position="180"/>
    </location>
</feature>
<sequence>MGSSCCRAESPCGSLEERSGLLTDDSKVTGPACEGVTVGTCGPEEDDDDMKTPDEDNIKVEVKAEAVQVKPTPEVAGTKPNNTQENGPMVEVVAKKATPSPRKGSKLKENSTRAQDEEPKVRPLDSGPPEPLRCTFNSMQKEPAKADWEALTQTNVAPEEENPTSPQDNIPESSSLTAEAVCAENHTETNATGEHITAAATHDNDEEADIKVDNAALEPSGEFSQNNEEVSVPNTQLTAAACTVSSMSAVSQEINKESPSCAVTEDPGSSSGSTEDEAAPEVTNSHDVSESSSGQEPTGLNHSGEEDISANCVEEPVTTAPEDASESSKSDQDAKPDPEYATMSSKEVTALENNKQDTGEETMLKGEDKDGDVPKAKENDEMMKEEAENAPTETQAWKDAERHEATEEEEEEPPTSSSSGVKPEDTSVAEKGQSAEDGLGSSEEDLYRAVEELSAPEEDEPGPPSVSETTLLKVEDKCSLDPAMDILSYSEREWKGNTAKSALIRKGYKEMSQRFGSLRRVRGDNYCALRATLFQVLSHSTQLPEWLQDEDITMLPKQLEAQEGLISQWTFPGECLQRDATGDAGLQLKGYMELLRNKWQAAVDCSSAVERQQLCEQVFHGGDEELGLLEALKLLMLGRAVELHGCMQAGGDVPLFCWLLFARDSSDCPRSFLSNHLSHVGLSAGLEQVEMFLLGYALQCTIQVYRLYKADTEEFVTYYPDDHRDDWPSVCLVTEDDRHYNVPVVEAAEHKELDSS</sequence>
<evidence type="ECO:0000256" key="3">
    <source>
        <dbReference type="ARBA" id="ARBA00022490"/>
    </source>
</evidence>
<dbReference type="PANTHER" id="PTHR33662">
    <property type="entry name" value="OTU DEUBIQUITINASE WITH LINEAR LINKAGE-SPECIFICITY A-RELATED"/>
    <property type="match status" value="1"/>
</dbReference>
<proteinExistence type="inferred from homology"/>
<dbReference type="AlphaFoldDB" id="A0A671YLW1"/>
<dbReference type="Pfam" id="PF16218">
    <property type="entry name" value="Peptidase_C101"/>
    <property type="match status" value="1"/>
</dbReference>
<dbReference type="GO" id="GO:1990108">
    <property type="term" value="P:protein linear deubiquitination"/>
    <property type="evidence" value="ECO:0007669"/>
    <property type="project" value="TreeGrafter"/>
</dbReference>
<dbReference type="FunCoup" id="A0A671YLW1">
    <property type="interactions" value="1"/>
</dbReference>
<comment type="similarity">
    <text evidence="2">Belongs to the peptidase C65 family. Otulin subfamily.</text>
</comment>
<dbReference type="OMA" id="NSTRAQD"/>
<dbReference type="RefSeq" id="XP_030253712.1">
    <property type="nucleotide sequence ID" value="XM_030397852.1"/>
</dbReference>
<reference evidence="5" key="3">
    <citation type="submission" date="2025-09" db="UniProtKB">
        <authorList>
            <consortium name="Ensembl"/>
        </authorList>
    </citation>
    <scope>IDENTIFICATION</scope>
</reference>
<feature type="compositionally biased region" description="Basic and acidic residues" evidence="4">
    <location>
        <begin position="354"/>
        <end position="387"/>
    </location>
</feature>
<accession>A0A671YLW1</accession>
<dbReference type="GO" id="GO:0004843">
    <property type="term" value="F:cysteine-type deubiquitinase activity"/>
    <property type="evidence" value="ECO:0007669"/>
    <property type="project" value="TreeGrafter"/>
</dbReference>
<reference evidence="5" key="1">
    <citation type="submission" date="2021-04" db="EMBL/GenBank/DDBJ databases">
        <authorList>
            <consortium name="Wellcome Sanger Institute Data Sharing"/>
        </authorList>
    </citation>
    <scope>NUCLEOTIDE SEQUENCE [LARGE SCALE GENOMIC DNA]</scope>
</reference>
<feature type="compositionally biased region" description="Basic and acidic residues" evidence="4">
    <location>
        <begin position="15"/>
        <end position="27"/>
    </location>
</feature>
<dbReference type="Ensembl" id="ENSSAUT00010066655.1">
    <property type="protein sequence ID" value="ENSSAUP00010063605.1"/>
    <property type="gene ID" value="ENSSAUG00010025585.1"/>
</dbReference>
<feature type="compositionally biased region" description="Polar residues" evidence="4">
    <location>
        <begin position="222"/>
        <end position="232"/>
    </location>
</feature>
<gene>
    <name evidence="5" type="primary">otulin</name>
</gene>
<dbReference type="RefSeq" id="XP_030253709.1">
    <property type="nucleotide sequence ID" value="XM_030397849.1"/>
</dbReference>
<dbReference type="PRINTS" id="PR02056">
    <property type="entry name" value="PROTEINF105A"/>
</dbReference>
<name>A0A671YLW1_SPAAU</name>
<feature type="compositionally biased region" description="Polar residues" evidence="4">
    <location>
        <begin position="282"/>
        <end position="301"/>
    </location>
</feature>